<gene>
    <name evidence="2" type="ORF">GCM10023321_28580</name>
</gene>
<sequence>MTEDLCYDDGSDLRRLYEQVHGGPGVRVVDPSVAGLRSLHRWASGSAERVSRALRAAGADWQGAAADASASAMHRVIRWAERGAPAAGNGGERVQDYASSFAEMKPKIVPPKPVPPPTIWDDMFPTRYFGVTDHAAAVADNAAATKAAFAAYSAHDANTRAAVDAFPTLDPVLPPTRPGDGRSGNVPGPRHLGPPGAHPGPAPTDLADLSPSAPPAAPPGAWPGHSPAPGQPGPSGLPVPGFPGLRPPSGHSARPPAPGRAPGTPPFGEPGRPGQPPLPPGRSGLPNQSGPPGAPNQTGLPGGTNQPNQTGLPGGTNQPGQTGGPNQPGQTGGPNQAGQAGGPNQPGQSGVPRGLGPPERPYGPGLAGEPAPGGTGPGGRPGIGPGVPGIGPGIGPGGMPLAGGMLSGDRQHRNNVFLPSDEPFSAGIGDDAVPPVLGPDQEPW</sequence>
<accession>A0ABP9Q3F7</accession>
<feature type="compositionally biased region" description="Pro residues" evidence="1">
    <location>
        <begin position="212"/>
        <end position="221"/>
    </location>
</feature>
<reference evidence="3" key="1">
    <citation type="journal article" date="2019" name="Int. J. Syst. Evol. Microbiol.">
        <title>The Global Catalogue of Microorganisms (GCM) 10K type strain sequencing project: providing services to taxonomists for standard genome sequencing and annotation.</title>
        <authorList>
            <consortium name="The Broad Institute Genomics Platform"/>
            <consortium name="The Broad Institute Genome Sequencing Center for Infectious Disease"/>
            <person name="Wu L."/>
            <person name="Ma J."/>
        </authorList>
    </citation>
    <scope>NUCLEOTIDE SEQUENCE [LARGE SCALE GENOMIC DNA]</scope>
    <source>
        <strain evidence="3">JCM 18303</strain>
    </source>
</reference>
<feature type="compositionally biased region" description="Pro residues" evidence="1">
    <location>
        <begin position="229"/>
        <end position="241"/>
    </location>
</feature>
<evidence type="ECO:0008006" key="4">
    <source>
        <dbReference type="Google" id="ProtNLM"/>
    </source>
</evidence>
<feature type="compositionally biased region" description="Low complexity" evidence="1">
    <location>
        <begin position="309"/>
        <end position="348"/>
    </location>
</feature>
<dbReference type="InterPro" id="IPR038332">
    <property type="entry name" value="PPE_sf"/>
</dbReference>
<name>A0ABP9Q3F7_9PSEU</name>
<organism evidence="2 3">
    <name type="scientific">Pseudonocardia eucalypti</name>
    <dbReference type="NCBI Taxonomy" id="648755"/>
    <lineage>
        <taxon>Bacteria</taxon>
        <taxon>Bacillati</taxon>
        <taxon>Actinomycetota</taxon>
        <taxon>Actinomycetes</taxon>
        <taxon>Pseudonocardiales</taxon>
        <taxon>Pseudonocardiaceae</taxon>
        <taxon>Pseudonocardia</taxon>
    </lineage>
</organism>
<dbReference type="Proteomes" id="UP001428817">
    <property type="component" value="Unassembled WGS sequence"/>
</dbReference>
<dbReference type="EMBL" id="BAABJP010000010">
    <property type="protein sequence ID" value="GAA5155368.1"/>
    <property type="molecule type" value="Genomic_DNA"/>
</dbReference>
<protein>
    <recommendedName>
        <fullName evidence="4">PPE family protein</fullName>
    </recommendedName>
</protein>
<feature type="compositionally biased region" description="Polar residues" evidence="1">
    <location>
        <begin position="287"/>
        <end position="308"/>
    </location>
</feature>
<feature type="compositionally biased region" description="Gly residues" evidence="1">
    <location>
        <begin position="371"/>
        <end position="401"/>
    </location>
</feature>
<evidence type="ECO:0000313" key="2">
    <source>
        <dbReference type="EMBL" id="GAA5155368.1"/>
    </source>
</evidence>
<dbReference type="Gene3D" id="1.20.1260.20">
    <property type="entry name" value="PPE superfamily"/>
    <property type="match status" value="1"/>
</dbReference>
<comment type="caution">
    <text evidence="2">The sequence shown here is derived from an EMBL/GenBank/DDBJ whole genome shotgun (WGS) entry which is preliminary data.</text>
</comment>
<keyword evidence="3" id="KW-1185">Reference proteome</keyword>
<dbReference type="RefSeq" id="WP_185063924.1">
    <property type="nucleotide sequence ID" value="NZ_BAABJP010000010.1"/>
</dbReference>
<feature type="region of interest" description="Disordered" evidence="1">
    <location>
        <begin position="168"/>
        <end position="444"/>
    </location>
</feature>
<evidence type="ECO:0000313" key="3">
    <source>
        <dbReference type="Proteomes" id="UP001428817"/>
    </source>
</evidence>
<proteinExistence type="predicted"/>
<feature type="compositionally biased region" description="Pro residues" evidence="1">
    <location>
        <begin position="255"/>
        <end position="280"/>
    </location>
</feature>
<evidence type="ECO:0000256" key="1">
    <source>
        <dbReference type="SAM" id="MobiDB-lite"/>
    </source>
</evidence>